<evidence type="ECO:0000256" key="1">
    <source>
        <dbReference type="ARBA" id="ARBA00004651"/>
    </source>
</evidence>
<feature type="transmembrane region" description="Helical" evidence="8">
    <location>
        <begin position="366"/>
        <end position="383"/>
    </location>
</feature>
<dbReference type="Pfam" id="PF09594">
    <property type="entry name" value="GT87"/>
    <property type="match status" value="1"/>
</dbReference>
<evidence type="ECO:0000256" key="3">
    <source>
        <dbReference type="ARBA" id="ARBA00022679"/>
    </source>
</evidence>
<keyword evidence="6 8" id="KW-0472">Membrane</keyword>
<evidence type="ECO:0000256" key="6">
    <source>
        <dbReference type="ARBA" id="ARBA00023136"/>
    </source>
</evidence>
<dbReference type="KEGG" id="lcre:Pla8534_62480"/>
<evidence type="ECO:0000256" key="4">
    <source>
        <dbReference type="ARBA" id="ARBA00022692"/>
    </source>
</evidence>
<evidence type="ECO:0000256" key="8">
    <source>
        <dbReference type="SAM" id="Phobius"/>
    </source>
</evidence>
<feature type="transmembrane region" description="Helical" evidence="8">
    <location>
        <begin position="227"/>
        <end position="248"/>
    </location>
</feature>
<reference evidence="9 10" key="1">
    <citation type="submission" date="2019-02" db="EMBL/GenBank/DDBJ databases">
        <title>Deep-cultivation of Planctomycetes and their phenomic and genomic characterization uncovers novel biology.</title>
        <authorList>
            <person name="Wiegand S."/>
            <person name="Jogler M."/>
            <person name="Boedeker C."/>
            <person name="Pinto D."/>
            <person name="Vollmers J."/>
            <person name="Rivas-Marin E."/>
            <person name="Kohn T."/>
            <person name="Peeters S.H."/>
            <person name="Heuer A."/>
            <person name="Rast P."/>
            <person name="Oberbeckmann S."/>
            <person name="Bunk B."/>
            <person name="Jeske O."/>
            <person name="Meyerdierks A."/>
            <person name="Storesund J.E."/>
            <person name="Kallscheuer N."/>
            <person name="Luecker S."/>
            <person name="Lage O.M."/>
            <person name="Pohl T."/>
            <person name="Merkel B.J."/>
            <person name="Hornburger P."/>
            <person name="Mueller R.-W."/>
            <person name="Bruemmer F."/>
            <person name="Labrenz M."/>
            <person name="Spormann A.M."/>
            <person name="Op den Camp H."/>
            <person name="Overmann J."/>
            <person name="Amann R."/>
            <person name="Jetten M.S.M."/>
            <person name="Mascher T."/>
            <person name="Medema M.H."/>
            <person name="Devos D.P."/>
            <person name="Kaster A.-K."/>
            <person name="Ovreas L."/>
            <person name="Rohde M."/>
            <person name="Galperin M.Y."/>
            <person name="Jogler C."/>
        </authorList>
    </citation>
    <scope>NUCLEOTIDE SEQUENCE [LARGE SCALE GENOMIC DNA]</scope>
    <source>
        <strain evidence="9 10">Pla85_3_4</strain>
    </source>
</reference>
<name>A0A518E2R4_9BACT</name>
<keyword evidence="5 8" id="KW-1133">Transmembrane helix</keyword>
<dbReference type="Proteomes" id="UP000317648">
    <property type="component" value="Chromosome"/>
</dbReference>
<sequence>MSLPGFDTFRSLIESLFRGPLLRRLLLACLAILAGQCLGDGLRVLPTRATHNDFAHYYASSRLLLDGQPVYGSDLSPVLDAHGFNDIGAGEQVGQATNPPVLLWLFAPLAAVEPRTAFALWLLGQLACLAGILGLTLYLLRGRISTEGGVWIVVLAIASPAVYYHLYYSQVQLLLALMVLGAFALLQSGRGRAACALICLAGMIKLFPLALLPWFLLRSERPRQNAVFSGLLAAGLFLASGPLLWLSFWTHAKPLLFQWAVASAHNFTAPSLLMRLGSIFEADLPGSFSLACFCGSLVGAAILGGAYWLCWKSDGDLESQFCLLTIAMLVGGMTCWIHYDVFLIFPLAALGAVIRAEKSAWRPAQQAWLALLVLGVFSHFLLVRTTTMEYLAEPIWQVLVCVTPLYAACGLGWTFAQRLRRNVGVTPAAAEQADVSPATVPHVLTIWPASPTAHVTPGP</sequence>
<feature type="transmembrane region" description="Helical" evidence="8">
    <location>
        <begin position="147"/>
        <end position="164"/>
    </location>
</feature>
<feature type="transmembrane region" description="Helical" evidence="8">
    <location>
        <begin position="288"/>
        <end position="309"/>
    </location>
</feature>
<proteinExistence type="inferred from homology"/>
<keyword evidence="2" id="KW-1003">Cell membrane</keyword>
<accession>A0A518E2R4</accession>
<feature type="transmembrane region" description="Helical" evidence="8">
    <location>
        <begin position="321"/>
        <end position="354"/>
    </location>
</feature>
<feature type="transmembrane region" description="Helical" evidence="8">
    <location>
        <begin position="255"/>
        <end position="276"/>
    </location>
</feature>
<dbReference type="EMBL" id="CP036433">
    <property type="protein sequence ID" value="QDU98380.1"/>
    <property type="molecule type" value="Genomic_DNA"/>
</dbReference>
<comment type="similarity">
    <text evidence="7">Belongs to the glycosyltransferase 87 family.</text>
</comment>
<feature type="transmembrane region" description="Helical" evidence="8">
    <location>
        <begin position="395"/>
        <end position="416"/>
    </location>
</feature>
<feature type="transmembrane region" description="Helical" evidence="8">
    <location>
        <begin position="193"/>
        <end position="215"/>
    </location>
</feature>
<organism evidence="9 10">
    <name type="scientific">Lignipirellula cremea</name>
    <dbReference type="NCBI Taxonomy" id="2528010"/>
    <lineage>
        <taxon>Bacteria</taxon>
        <taxon>Pseudomonadati</taxon>
        <taxon>Planctomycetota</taxon>
        <taxon>Planctomycetia</taxon>
        <taxon>Pirellulales</taxon>
        <taxon>Pirellulaceae</taxon>
        <taxon>Lignipirellula</taxon>
    </lineage>
</organism>
<gene>
    <name evidence="9" type="ORF">Pla8534_62480</name>
</gene>
<protein>
    <recommendedName>
        <fullName evidence="11">DUF2029 domain-containing protein</fullName>
    </recommendedName>
</protein>
<dbReference type="GO" id="GO:0016758">
    <property type="term" value="F:hexosyltransferase activity"/>
    <property type="evidence" value="ECO:0007669"/>
    <property type="project" value="InterPro"/>
</dbReference>
<dbReference type="RefSeq" id="WP_197442717.1">
    <property type="nucleotide sequence ID" value="NZ_CP036433.1"/>
</dbReference>
<evidence type="ECO:0008006" key="11">
    <source>
        <dbReference type="Google" id="ProtNLM"/>
    </source>
</evidence>
<comment type="subcellular location">
    <subcellularLocation>
        <location evidence="1">Cell membrane</location>
        <topology evidence="1">Multi-pass membrane protein</topology>
    </subcellularLocation>
</comment>
<keyword evidence="4 8" id="KW-0812">Transmembrane</keyword>
<dbReference type="InterPro" id="IPR018584">
    <property type="entry name" value="GT87"/>
</dbReference>
<evidence type="ECO:0000313" key="10">
    <source>
        <dbReference type="Proteomes" id="UP000317648"/>
    </source>
</evidence>
<evidence type="ECO:0000256" key="2">
    <source>
        <dbReference type="ARBA" id="ARBA00022475"/>
    </source>
</evidence>
<feature type="transmembrane region" description="Helical" evidence="8">
    <location>
        <begin position="118"/>
        <end position="140"/>
    </location>
</feature>
<evidence type="ECO:0000256" key="7">
    <source>
        <dbReference type="ARBA" id="ARBA00024033"/>
    </source>
</evidence>
<dbReference type="AlphaFoldDB" id="A0A518E2R4"/>
<keyword evidence="3" id="KW-0808">Transferase</keyword>
<evidence type="ECO:0000256" key="5">
    <source>
        <dbReference type="ARBA" id="ARBA00022989"/>
    </source>
</evidence>
<feature type="transmembrane region" description="Helical" evidence="8">
    <location>
        <begin position="170"/>
        <end position="186"/>
    </location>
</feature>
<keyword evidence="10" id="KW-1185">Reference proteome</keyword>
<evidence type="ECO:0000313" key="9">
    <source>
        <dbReference type="EMBL" id="QDU98380.1"/>
    </source>
</evidence>
<dbReference type="GO" id="GO:0005886">
    <property type="term" value="C:plasma membrane"/>
    <property type="evidence" value="ECO:0007669"/>
    <property type="project" value="UniProtKB-SubCell"/>
</dbReference>